<dbReference type="RefSeq" id="WP_140915546.1">
    <property type="nucleotide sequence ID" value="NZ_VHJB01000030.1"/>
</dbReference>
<feature type="non-terminal residue" evidence="1">
    <location>
        <position position="1"/>
    </location>
</feature>
<dbReference type="EMBL" id="VHJB01000030">
    <property type="protein sequence ID" value="TPV42708.1"/>
    <property type="molecule type" value="Genomic_DNA"/>
</dbReference>
<organism evidence="1 2">
    <name type="scientific">Pantoea eucalypti</name>
    <dbReference type="NCBI Taxonomy" id="470933"/>
    <lineage>
        <taxon>Bacteria</taxon>
        <taxon>Pseudomonadati</taxon>
        <taxon>Pseudomonadota</taxon>
        <taxon>Gammaproteobacteria</taxon>
        <taxon>Enterobacterales</taxon>
        <taxon>Erwiniaceae</taxon>
        <taxon>Pantoea</taxon>
    </lineage>
</organism>
<reference evidence="1 2" key="1">
    <citation type="submission" date="2019-06" db="EMBL/GenBank/DDBJ databases">
        <title>Taxogenomics and systematics of the genus Pantoea.</title>
        <authorList>
            <person name="Tambong J.T."/>
        </authorList>
    </citation>
    <scope>NUCLEOTIDE SEQUENCE [LARGE SCALE GENOMIC DNA]</scope>
    <source>
        <strain evidence="1 2">LMG 24197</strain>
    </source>
</reference>
<sequence>ELTGLHYNLFRYYDPDSGRFTQQDPIGLAGGINLYQYAPNALGWVDPWGLSRCSLKGKYKEIDKAELPDWIRDSFKDGEYKTVLTTEDVTLYRVFGGNAKIDGSFVGTSPALNKIQAKIDAALLPEWKNTRQFEATLKIPKGTILQIGKVEKQIMKSGAVLEGGVDQILLPHGYPVSWITDVRFL</sequence>
<protein>
    <submittedName>
        <fullName evidence="1">RHS repeat-associated core domain-containing protein</fullName>
    </submittedName>
</protein>
<proteinExistence type="predicted"/>
<dbReference type="Proteomes" id="UP000315469">
    <property type="component" value="Unassembled WGS sequence"/>
</dbReference>
<accession>A0ABY2ZT12</accession>
<evidence type="ECO:0000313" key="1">
    <source>
        <dbReference type="EMBL" id="TPV42708.1"/>
    </source>
</evidence>
<dbReference type="NCBIfam" id="TIGR03696">
    <property type="entry name" value="Rhs_assc_core"/>
    <property type="match status" value="1"/>
</dbReference>
<dbReference type="InterPro" id="IPR050708">
    <property type="entry name" value="T6SS_VgrG/RHS"/>
</dbReference>
<comment type="caution">
    <text evidence="1">The sequence shown here is derived from an EMBL/GenBank/DDBJ whole genome shotgun (WGS) entry which is preliminary data.</text>
</comment>
<dbReference type="PANTHER" id="PTHR32305">
    <property type="match status" value="1"/>
</dbReference>
<dbReference type="PANTHER" id="PTHR32305:SF15">
    <property type="entry name" value="PROTEIN RHSA-RELATED"/>
    <property type="match status" value="1"/>
</dbReference>
<gene>
    <name evidence="1" type="ORF">FJW02_02715</name>
</gene>
<dbReference type="Gene3D" id="2.180.10.10">
    <property type="entry name" value="RHS repeat-associated core"/>
    <property type="match status" value="1"/>
</dbReference>
<keyword evidence="2" id="KW-1185">Reference proteome</keyword>
<name>A0ABY2ZT12_9GAMM</name>
<dbReference type="InterPro" id="IPR022385">
    <property type="entry name" value="Rhs_assc_core"/>
</dbReference>
<evidence type="ECO:0000313" key="2">
    <source>
        <dbReference type="Proteomes" id="UP000315469"/>
    </source>
</evidence>